<proteinExistence type="predicted"/>
<feature type="compositionally biased region" description="Basic and acidic residues" evidence="1">
    <location>
        <begin position="294"/>
        <end position="312"/>
    </location>
</feature>
<feature type="compositionally biased region" description="Polar residues" evidence="1">
    <location>
        <begin position="859"/>
        <end position="871"/>
    </location>
</feature>
<feature type="compositionally biased region" description="Low complexity" evidence="1">
    <location>
        <begin position="655"/>
        <end position="665"/>
    </location>
</feature>
<evidence type="ECO:0000256" key="1">
    <source>
        <dbReference type="SAM" id="MobiDB-lite"/>
    </source>
</evidence>
<feature type="compositionally biased region" description="Polar residues" evidence="1">
    <location>
        <begin position="565"/>
        <end position="576"/>
    </location>
</feature>
<feature type="region of interest" description="Disordered" evidence="1">
    <location>
        <begin position="150"/>
        <end position="190"/>
    </location>
</feature>
<feature type="compositionally biased region" description="Polar residues" evidence="1">
    <location>
        <begin position="585"/>
        <end position="596"/>
    </location>
</feature>
<evidence type="ECO:0000313" key="2">
    <source>
        <dbReference type="EMBL" id="CAD7092230.1"/>
    </source>
</evidence>
<feature type="region of interest" description="Disordered" evidence="1">
    <location>
        <begin position="381"/>
        <end position="463"/>
    </location>
</feature>
<feature type="compositionally biased region" description="Basic and acidic residues" evidence="1">
    <location>
        <begin position="712"/>
        <end position="725"/>
    </location>
</feature>
<protein>
    <submittedName>
        <fullName evidence="2">Uncharacterized protein</fullName>
    </submittedName>
</protein>
<feature type="compositionally biased region" description="Low complexity" evidence="1">
    <location>
        <begin position="505"/>
        <end position="520"/>
    </location>
</feature>
<feature type="region of interest" description="Disordered" evidence="1">
    <location>
        <begin position="505"/>
        <end position="732"/>
    </location>
</feature>
<feature type="compositionally biased region" description="Polar residues" evidence="1">
    <location>
        <begin position="605"/>
        <end position="616"/>
    </location>
</feature>
<feature type="compositionally biased region" description="Polar residues" evidence="1">
    <location>
        <begin position="542"/>
        <end position="558"/>
    </location>
</feature>
<feature type="compositionally biased region" description="Low complexity" evidence="1">
    <location>
        <begin position="99"/>
        <end position="113"/>
    </location>
</feature>
<feature type="region of interest" description="Disordered" evidence="1">
    <location>
        <begin position="827"/>
        <end position="895"/>
    </location>
</feature>
<accession>A0A7R8V5V4</accession>
<name>A0A7R8V5V4_HERIL</name>
<sequence length="895" mass="96271">MTDESDATIIKNGINGAVAGIGGGGGGGGGSVGVVATTATAIHVSRGNAINLSSGSGSSAGGASANSQRMQYTSGGCPSAGSELSPAQSNQESSATAHVNSSGNSNSVESVRSPNTGYGGRLQFFKDGKFILELARSREGERSGWVSVPRKTFWPPSASTTPATNSTYPKNESSTSLSFSDDNSSIQSSPWQRDHCWKQATPRRSISKEMCMFFKRTKKFTLSLDGYKTAQLKRRRPHDNSMCKIPFTLVKNGFIKTELIDSVDIKTEVDEADGHDDDEKRKKSPEVDGAPAVKMEDGDVSRKKGVDQEQERRKPKTRAKLSTILEKLIDRLPTGLYYLSKVNPPPSSGMINHFPASARITELHNHQQHVSPRKRILREFEKVSLEDNSTKRSRAKANATNALATPASPSSNSSISQIASSTSTQRSTSFSNSSSTNNNNSQVSNGNGNSATTDANSNSNSNRLYSSYSIHSLLGNTTSNSKNESNSKDHMDSSCLQIMLTSPNSSETYYSNRSTYTSNSSKRKSPNYSATPDPHNRRSSRESPNNYGPNYPSESSLSPDPVSRYKQSGNAGTGATSFHPYLSSPKYSSNAASPTMVTDGYKQKSGYSTGSPSHSQVPAKMPTSRSPVVPSYSQQSPHSSKSSNPNNNRFREQSPAESPSPSSSSSDRRDGTPRTVPKKTVAFRQQFSSPTSSPSVVQTSAAESSNIYKSPSEQKRKSAVVDDQRTLSPESSKLYQSALDQLDPQHRTNLIRASPVLPQSPFYYLHQPHGSPGPHTSQPSYIPPLPPYYPITPYAAAVAALRNPLWMHYQTAGLLPGPSSRIPFPYNGDSGLGPPHPPTAPPGLSSMHLSSGPMPIPSWPSSSLNMQNSATDDPVSLVNVKDEHNADVPLNLSKH</sequence>
<feature type="compositionally biased region" description="Basic and acidic residues" evidence="1">
    <location>
        <begin position="277"/>
        <end position="286"/>
    </location>
</feature>
<feature type="compositionally biased region" description="Polar residues" evidence="1">
    <location>
        <begin position="85"/>
        <end position="98"/>
    </location>
</feature>
<feature type="compositionally biased region" description="Low complexity" evidence="1">
    <location>
        <begin position="155"/>
        <end position="189"/>
    </location>
</feature>
<reference evidence="2 3" key="1">
    <citation type="submission" date="2020-11" db="EMBL/GenBank/DDBJ databases">
        <authorList>
            <person name="Wallbank WR R."/>
            <person name="Pardo Diaz C."/>
            <person name="Kozak K."/>
            <person name="Martin S."/>
            <person name="Jiggins C."/>
            <person name="Moest M."/>
            <person name="Warren A I."/>
            <person name="Generalovic N T."/>
            <person name="Byers J.R.P. K."/>
            <person name="Montejo-Kovacevich G."/>
            <person name="Yen C E."/>
        </authorList>
    </citation>
    <scope>NUCLEOTIDE SEQUENCE [LARGE SCALE GENOMIC DNA]</scope>
</reference>
<feature type="compositionally biased region" description="Low complexity" evidence="1">
    <location>
        <begin position="624"/>
        <end position="648"/>
    </location>
</feature>
<feature type="compositionally biased region" description="Basic and acidic residues" evidence="1">
    <location>
        <begin position="381"/>
        <end position="390"/>
    </location>
</feature>
<feature type="compositionally biased region" description="Low complexity" evidence="1">
    <location>
        <begin position="50"/>
        <end position="67"/>
    </location>
</feature>
<dbReference type="InParanoid" id="A0A7R8V5V4"/>
<keyword evidence="3" id="KW-1185">Reference proteome</keyword>
<organism evidence="2 3">
    <name type="scientific">Hermetia illucens</name>
    <name type="common">Black soldier fly</name>
    <dbReference type="NCBI Taxonomy" id="343691"/>
    <lineage>
        <taxon>Eukaryota</taxon>
        <taxon>Metazoa</taxon>
        <taxon>Ecdysozoa</taxon>
        <taxon>Arthropoda</taxon>
        <taxon>Hexapoda</taxon>
        <taxon>Insecta</taxon>
        <taxon>Pterygota</taxon>
        <taxon>Neoptera</taxon>
        <taxon>Endopterygota</taxon>
        <taxon>Diptera</taxon>
        <taxon>Brachycera</taxon>
        <taxon>Stratiomyomorpha</taxon>
        <taxon>Stratiomyidae</taxon>
        <taxon>Hermetiinae</taxon>
        <taxon>Hermetia</taxon>
    </lineage>
</organism>
<dbReference type="FunCoup" id="A0A7R8V5V4">
    <property type="interactions" value="102"/>
</dbReference>
<dbReference type="AlphaFoldDB" id="A0A7R8V5V4"/>
<feature type="compositionally biased region" description="Low complexity" evidence="1">
    <location>
        <begin position="396"/>
        <end position="463"/>
    </location>
</feature>
<evidence type="ECO:0000313" key="3">
    <source>
        <dbReference type="Proteomes" id="UP000594454"/>
    </source>
</evidence>
<feature type="compositionally biased region" description="Low complexity" evidence="1">
    <location>
        <begin position="686"/>
        <end position="702"/>
    </location>
</feature>
<dbReference type="OrthoDB" id="8122370at2759"/>
<dbReference type="EMBL" id="LR899014">
    <property type="protein sequence ID" value="CAD7092230.1"/>
    <property type="molecule type" value="Genomic_DNA"/>
</dbReference>
<dbReference type="Proteomes" id="UP000594454">
    <property type="component" value="Chromosome 6"/>
</dbReference>
<feature type="region of interest" description="Disordered" evidence="1">
    <location>
        <begin position="270"/>
        <end position="319"/>
    </location>
</feature>
<gene>
    <name evidence="2" type="ORF">HERILL_LOCUS14607</name>
</gene>
<feature type="region of interest" description="Disordered" evidence="1">
    <location>
        <begin position="50"/>
        <end position="118"/>
    </location>
</feature>